<comment type="caution">
    <text evidence="2">The sequence shown here is derived from an EMBL/GenBank/DDBJ whole genome shotgun (WGS) entry which is preliminary data.</text>
</comment>
<organism evidence="2 3">
    <name type="scientific">Xanthomonas citri pv. citri</name>
    <dbReference type="NCBI Taxonomy" id="611301"/>
    <lineage>
        <taxon>Bacteria</taxon>
        <taxon>Pseudomonadati</taxon>
        <taxon>Pseudomonadota</taxon>
        <taxon>Gammaproteobacteria</taxon>
        <taxon>Lysobacterales</taxon>
        <taxon>Lysobacteraceae</taxon>
        <taxon>Xanthomonas</taxon>
    </lineage>
</organism>
<dbReference type="Proteomes" id="UP000052230">
    <property type="component" value="Unassembled WGS sequence"/>
</dbReference>
<dbReference type="EMBL" id="CCXZ01000025">
    <property type="protein sequence ID" value="CEG14726.1"/>
    <property type="molecule type" value="Genomic_DNA"/>
</dbReference>
<feature type="compositionally biased region" description="Polar residues" evidence="1">
    <location>
        <begin position="1"/>
        <end position="10"/>
    </location>
</feature>
<dbReference type="AlphaFoldDB" id="A0A0U5FF61"/>
<gene>
    <name evidence="2" type="ORF">XAC3562_1200049</name>
</gene>
<accession>A0A0U5FF61</accession>
<dbReference type="InterPro" id="IPR006881">
    <property type="entry name" value="RepA_C"/>
</dbReference>
<name>A0A0U5FF61_XANCI</name>
<feature type="compositionally biased region" description="Low complexity" evidence="1">
    <location>
        <begin position="11"/>
        <end position="20"/>
    </location>
</feature>
<dbReference type="Pfam" id="PF04796">
    <property type="entry name" value="RepA_C"/>
    <property type="match status" value="1"/>
</dbReference>
<sequence>MDANNRQTGFALTPPTATAPKPSKIPARRGRKAIEHREPTQQELDLFHLSLEIDQKNAREHDQIGYIATAMIHASLPHSKVDGAIFKRRNGDLQISILNDPDIGLPYGKMPRVITAFLCTEAKLKQNPEIHLGRSQAEFAKKLGLSTGGGPNGDITRLKEQARRLFTSHITLLGDPNQQFHWRNVNITNGGMLLWNPHNPHERGPWESKLMLSLDFFNECVQHGVPIDLRVLQKLRSPLAIDIYVWMTYRYHVIKHPTPISWKQLKWQFGSNYGDDEQGLHNFISNFKAALRKVAAVYRAAKFNVGPYTLTLLPSPTHVPPAPERD</sequence>
<evidence type="ECO:0000256" key="1">
    <source>
        <dbReference type="SAM" id="MobiDB-lite"/>
    </source>
</evidence>
<protein>
    <submittedName>
        <fullName evidence="2">Putative plasmid replication protein</fullName>
    </submittedName>
</protein>
<evidence type="ECO:0000313" key="2">
    <source>
        <dbReference type="EMBL" id="CEG14726.1"/>
    </source>
</evidence>
<dbReference type="RefSeq" id="WP_234407192.1">
    <property type="nucleotide sequence ID" value="NZ_CP020883.1"/>
</dbReference>
<reference evidence="2 3" key="1">
    <citation type="submission" date="2014-09" db="EMBL/GenBank/DDBJ databases">
        <authorList>
            <person name="Regsiter A."/>
        </authorList>
    </citation>
    <scope>NUCLEOTIDE SEQUENCE [LARGE SCALE GENOMIC DNA]</scope>
</reference>
<keyword evidence="3" id="KW-1185">Reference proteome</keyword>
<evidence type="ECO:0000313" key="3">
    <source>
        <dbReference type="Proteomes" id="UP000052230"/>
    </source>
</evidence>
<proteinExistence type="predicted"/>
<feature type="region of interest" description="Disordered" evidence="1">
    <location>
        <begin position="1"/>
        <end position="26"/>
    </location>
</feature>